<keyword evidence="2 6" id="KW-0699">rRNA-binding</keyword>
<evidence type="ECO:0000256" key="4">
    <source>
        <dbReference type="ARBA" id="ARBA00022980"/>
    </source>
</evidence>
<evidence type="ECO:0000259" key="9">
    <source>
        <dbReference type="Pfam" id="PF00347"/>
    </source>
</evidence>
<dbReference type="PIRSF" id="PIRSF002162">
    <property type="entry name" value="Ribosomal_L6"/>
    <property type="match status" value="1"/>
</dbReference>
<keyword evidence="4 6" id="KW-0689">Ribosomal protein</keyword>
<evidence type="ECO:0000313" key="11">
    <source>
        <dbReference type="Proteomes" id="UP000184052"/>
    </source>
</evidence>
<dbReference type="InterPro" id="IPR002358">
    <property type="entry name" value="Ribosomal_uL6_CS"/>
</dbReference>
<dbReference type="GO" id="GO:0022625">
    <property type="term" value="C:cytosolic large ribosomal subunit"/>
    <property type="evidence" value="ECO:0007669"/>
    <property type="project" value="UniProtKB-UniRule"/>
</dbReference>
<feature type="domain" description="Large ribosomal subunit protein uL6 alpha-beta" evidence="9">
    <location>
        <begin position="11"/>
        <end position="83"/>
    </location>
</feature>
<dbReference type="PROSITE" id="PS00525">
    <property type="entry name" value="RIBOSOMAL_L6_1"/>
    <property type="match status" value="1"/>
</dbReference>
<feature type="domain" description="Large ribosomal subunit protein uL6 alpha-beta" evidence="9">
    <location>
        <begin position="91"/>
        <end position="165"/>
    </location>
</feature>
<dbReference type="InterPro" id="IPR036789">
    <property type="entry name" value="Ribosomal_uL6-like_a/b-dom_sf"/>
</dbReference>
<sequence>MSRIGVKPIEIPAGVEVKISDNNFAEVKGPKGTLTEQLPRDMQIDINDNVIEVKRPTENKKHKSLHGLTRTLISNMVVGVTEGYAKKLEIVGVGYRAKKEGKKLVMNLGFSHQVIMEDPDGIETAVEGQNKITVSGINKQQVGNYAAVIRDWRKPEPYKGKGIKYENEYIRRKAGKTGK</sequence>
<evidence type="ECO:0000256" key="6">
    <source>
        <dbReference type="HAMAP-Rule" id="MF_01365"/>
    </source>
</evidence>
<keyword evidence="5 6" id="KW-0687">Ribonucleoprotein</keyword>
<comment type="subunit">
    <text evidence="6">Part of the 50S ribosomal subunit.</text>
</comment>
<name>A0A1M6L5T2_9FIRM</name>
<dbReference type="PANTHER" id="PTHR11655:SF14">
    <property type="entry name" value="LARGE RIBOSOMAL SUBUNIT PROTEIN UL6M"/>
    <property type="match status" value="1"/>
</dbReference>
<dbReference type="AlphaFoldDB" id="A0A1M6L5T2"/>
<dbReference type="Proteomes" id="UP000184052">
    <property type="component" value="Unassembled WGS sequence"/>
</dbReference>
<accession>A0A1M6L5T2</accession>
<dbReference type="Gene3D" id="3.90.930.12">
    <property type="entry name" value="Ribosomal protein L6, alpha-beta domain"/>
    <property type="match status" value="2"/>
</dbReference>
<gene>
    <name evidence="6" type="primary">rplF</name>
    <name evidence="10" type="ORF">SAMN02745751_03082</name>
</gene>
<dbReference type="OrthoDB" id="9805007at2"/>
<evidence type="ECO:0000256" key="7">
    <source>
        <dbReference type="RuleBase" id="RU003869"/>
    </source>
</evidence>
<proteinExistence type="inferred from homology"/>
<dbReference type="FunFam" id="3.90.930.12:FF:000001">
    <property type="entry name" value="50S ribosomal protein L6"/>
    <property type="match status" value="1"/>
</dbReference>
<dbReference type="PRINTS" id="PR00059">
    <property type="entry name" value="RIBOSOMALL6"/>
</dbReference>
<dbReference type="SUPFAM" id="SSF56053">
    <property type="entry name" value="Ribosomal protein L6"/>
    <property type="match status" value="2"/>
</dbReference>
<dbReference type="Pfam" id="PF00347">
    <property type="entry name" value="Ribosomal_L6"/>
    <property type="match status" value="2"/>
</dbReference>
<dbReference type="RefSeq" id="WP_073050460.1">
    <property type="nucleotide sequence ID" value="NZ_FQZL01000030.1"/>
</dbReference>
<evidence type="ECO:0000256" key="2">
    <source>
        <dbReference type="ARBA" id="ARBA00022730"/>
    </source>
</evidence>
<evidence type="ECO:0000256" key="1">
    <source>
        <dbReference type="ARBA" id="ARBA00009356"/>
    </source>
</evidence>
<dbReference type="HAMAP" id="MF_01365_B">
    <property type="entry name" value="Ribosomal_uL6_B"/>
    <property type="match status" value="1"/>
</dbReference>
<comment type="similarity">
    <text evidence="1 6 7">Belongs to the universal ribosomal protein uL6 family.</text>
</comment>
<dbReference type="STRING" id="1121476.SAMN02745751_03082"/>
<dbReference type="FunFam" id="3.90.930.12:FF:000002">
    <property type="entry name" value="50S ribosomal protein L6"/>
    <property type="match status" value="1"/>
</dbReference>
<dbReference type="EMBL" id="FQZL01000030">
    <property type="protein sequence ID" value="SHJ66545.1"/>
    <property type="molecule type" value="Genomic_DNA"/>
</dbReference>
<evidence type="ECO:0000256" key="8">
    <source>
        <dbReference type="RuleBase" id="RU003870"/>
    </source>
</evidence>
<dbReference type="GO" id="GO:0003735">
    <property type="term" value="F:structural constituent of ribosome"/>
    <property type="evidence" value="ECO:0007669"/>
    <property type="project" value="UniProtKB-UniRule"/>
</dbReference>
<dbReference type="NCBIfam" id="TIGR03654">
    <property type="entry name" value="L6_bact"/>
    <property type="match status" value="1"/>
</dbReference>
<organism evidence="10 11">
    <name type="scientific">Dethiosulfatibacter aminovorans DSM 17477</name>
    <dbReference type="NCBI Taxonomy" id="1121476"/>
    <lineage>
        <taxon>Bacteria</taxon>
        <taxon>Bacillati</taxon>
        <taxon>Bacillota</taxon>
        <taxon>Tissierellia</taxon>
        <taxon>Dethiosulfatibacter</taxon>
    </lineage>
</organism>
<keyword evidence="3 6" id="KW-0694">RNA-binding</keyword>
<dbReference type="GO" id="GO:0002181">
    <property type="term" value="P:cytoplasmic translation"/>
    <property type="evidence" value="ECO:0007669"/>
    <property type="project" value="TreeGrafter"/>
</dbReference>
<dbReference type="PANTHER" id="PTHR11655">
    <property type="entry name" value="60S/50S RIBOSOMAL PROTEIN L6/L9"/>
    <property type="match status" value="1"/>
</dbReference>
<reference evidence="10 11" key="1">
    <citation type="submission" date="2016-11" db="EMBL/GenBank/DDBJ databases">
        <authorList>
            <person name="Jaros S."/>
            <person name="Januszkiewicz K."/>
            <person name="Wedrychowicz H."/>
        </authorList>
    </citation>
    <scope>NUCLEOTIDE SEQUENCE [LARGE SCALE GENOMIC DNA]</scope>
    <source>
        <strain evidence="10 11">DSM 17477</strain>
    </source>
</reference>
<comment type="function">
    <text evidence="6 8">This protein binds to the 23S rRNA, and is important in its secondary structure. It is located near the subunit interface in the base of the L7/L12 stalk, and near the tRNA binding site of the peptidyltransferase center.</text>
</comment>
<evidence type="ECO:0000256" key="5">
    <source>
        <dbReference type="ARBA" id="ARBA00023274"/>
    </source>
</evidence>
<dbReference type="GO" id="GO:0019843">
    <property type="term" value="F:rRNA binding"/>
    <property type="evidence" value="ECO:0007669"/>
    <property type="project" value="UniProtKB-UniRule"/>
</dbReference>
<protein>
    <recommendedName>
        <fullName evidence="6">Large ribosomal subunit protein uL6</fullName>
    </recommendedName>
</protein>
<evidence type="ECO:0000256" key="3">
    <source>
        <dbReference type="ARBA" id="ARBA00022884"/>
    </source>
</evidence>
<dbReference type="InterPro" id="IPR019906">
    <property type="entry name" value="Ribosomal_uL6_bac-type"/>
</dbReference>
<dbReference type="InterPro" id="IPR000702">
    <property type="entry name" value="Ribosomal_uL6-like"/>
</dbReference>
<dbReference type="InterPro" id="IPR020040">
    <property type="entry name" value="Ribosomal_uL6_a/b-dom"/>
</dbReference>
<evidence type="ECO:0000313" key="10">
    <source>
        <dbReference type="EMBL" id="SHJ66545.1"/>
    </source>
</evidence>
<keyword evidence="11" id="KW-1185">Reference proteome</keyword>